<evidence type="ECO:0000256" key="6">
    <source>
        <dbReference type="ARBA" id="ARBA00022801"/>
    </source>
</evidence>
<dbReference type="InterPro" id="IPR001343">
    <property type="entry name" value="Hemolysn_Ca-bd"/>
</dbReference>
<dbReference type="RefSeq" id="WP_379592851.1">
    <property type="nucleotide sequence ID" value="NZ_JBHRTN010000003.1"/>
</dbReference>
<dbReference type="Pfam" id="PF00082">
    <property type="entry name" value="Peptidase_S8"/>
    <property type="match status" value="1"/>
</dbReference>
<dbReference type="Gene3D" id="2.60.120.260">
    <property type="entry name" value="Galactose-binding domain-like"/>
    <property type="match status" value="1"/>
</dbReference>
<dbReference type="Pfam" id="PF01483">
    <property type="entry name" value="P_proprotein"/>
    <property type="match status" value="1"/>
</dbReference>
<dbReference type="InterPro" id="IPR013858">
    <property type="entry name" value="Peptidase_M10B_C"/>
</dbReference>
<dbReference type="PRINTS" id="PR00313">
    <property type="entry name" value="CABNDNGRPT"/>
</dbReference>
<dbReference type="Proteomes" id="UP001595593">
    <property type="component" value="Unassembled WGS sequence"/>
</dbReference>
<dbReference type="InterPro" id="IPR002884">
    <property type="entry name" value="P_dom"/>
</dbReference>
<comment type="caution">
    <text evidence="11">The sequence shown here is derived from an EMBL/GenBank/DDBJ whole genome shotgun (WGS) entry which is preliminary data.</text>
</comment>
<dbReference type="PROSITE" id="PS51892">
    <property type="entry name" value="SUBTILASE"/>
    <property type="match status" value="1"/>
</dbReference>
<dbReference type="SUPFAM" id="SSF51120">
    <property type="entry name" value="beta-Roll"/>
    <property type="match status" value="1"/>
</dbReference>
<dbReference type="InterPro" id="IPR011049">
    <property type="entry name" value="Serralysin-like_metalloprot_C"/>
</dbReference>
<dbReference type="Gene3D" id="3.40.50.200">
    <property type="entry name" value="Peptidase S8/S53 domain"/>
    <property type="match status" value="1"/>
</dbReference>
<dbReference type="InterPro" id="IPR000209">
    <property type="entry name" value="Peptidase_S8/S53_dom"/>
</dbReference>
<dbReference type="SUPFAM" id="SSF52743">
    <property type="entry name" value="Subtilisin-like"/>
    <property type="match status" value="1"/>
</dbReference>
<feature type="region of interest" description="Disordered" evidence="9">
    <location>
        <begin position="512"/>
        <end position="543"/>
    </location>
</feature>
<dbReference type="InterPro" id="IPR036852">
    <property type="entry name" value="Peptidase_S8/S53_dom_sf"/>
</dbReference>
<dbReference type="PROSITE" id="PS51829">
    <property type="entry name" value="P_HOMO_B"/>
    <property type="match status" value="1"/>
</dbReference>
<evidence type="ECO:0000256" key="5">
    <source>
        <dbReference type="ARBA" id="ARBA00022737"/>
    </source>
</evidence>
<dbReference type="PANTHER" id="PTHR42884:SF14">
    <property type="entry name" value="NEUROENDOCRINE CONVERTASE 1"/>
    <property type="match status" value="1"/>
</dbReference>
<feature type="active site" description="Charge relay system" evidence="8">
    <location>
        <position position="38"/>
    </location>
</feature>
<evidence type="ECO:0000256" key="2">
    <source>
        <dbReference type="ARBA" id="ARBA00004613"/>
    </source>
</evidence>
<comment type="similarity">
    <text evidence="8">Belongs to the peptidase S8 family.</text>
</comment>
<comment type="subcellular location">
    <subcellularLocation>
        <location evidence="2">Secreted</location>
    </subcellularLocation>
</comment>
<evidence type="ECO:0000256" key="1">
    <source>
        <dbReference type="ARBA" id="ARBA00001913"/>
    </source>
</evidence>
<evidence type="ECO:0000256" key="7">
    <source>
        <dbReference type="ARBA" id="ARBA00022825"/>
    </source>
</evidence>
<dbReference type="Pfam" id="PF08548">
    <property type="entry name" value="Peptidase_M10_C"/>
    <property type="match status" value="1"/>
</dbReference>
<feature type="domain" description="P/Homo B" evidence="10">
    <location>
        <begin position="306"/>
        <end position="436"/>
    </location>
</feature>
<reference evidence="12" key="1">
    <citation type="journal article" date="2019" name="Int. J. Syst. Evol. Microbiol.">
        <title>The Global Catalogue of Microorganisms (GCM) 10K type strain sequencing project: providing services to taxonomists for standard genome sequencing and annotation.</title>
        <authorList>
            <consortium name="The Broad Institute Genomics Platform"/>
            <consortium name="The Broad Institute Genome Sequencing Center for Infectious Disease"/>
            <person name="Wu L."/>
            <person name="Ma J."/>
        </authorList>
    </citation>
    <scope>NUCLEOTIDE SEQUENCE [LARGE SCALE GENOMIC DNA]</scope>
    <source>
        <strain evidence="12">KCTC 52094</strain>
    </source>
</reference>
<keyword evidence="6 8" id="KW-0378">Hydrolase</keyword>
<comment type="cofactor">
    <cofactor evidence="1">
        <name>Ca(2+)</name>
        <dbReference type="ChEBI" id="CHEBI:29108"/>
    </cofactor>
</comment>
<keyword evidence="3" id="KW-0964">Secreted</keyword>
<dbReference type="SUPFAM" id="SSF49785">
    <property type="entry name" value="Galactose-binding domain-like"/>
    <property type="match status" value="1"/>
</dbReference>
<evidence type="ECO:0000256" key="3">
    <source>
        <dbReference type="ARBA" id="ARBA00022525"/>
    </source>
</evidence>
<proteinExistence type="inferred from homology"/>
<evidence type="ECO:0000313" key="12">
    <source>
        <dbReference type="Proteomes" id="UP001595593"/>
    </source>
</evidence>
<protein>
    <submittedName>
        <fullName evidence="11">Proprotein convertase P-domain-containing protein</fullName>
    </submittedName>
</protein>
<dbReference type="EMBL" id="JBHRTN010000003">
    <property type="protein sequence ID" value="MFC3123707.1"/>
    <property type="molecule type" value="Genomic_DNA"/>
</dbReference>
<keyword evidence="7 8" id="KW-0720">Serine protease</keyword>
<dbReference type="PANTHER" id="PTHR42884">
    <property type="entry name" value="PROPROTEIN CONVERTASE SUBTILISIN/KEXIN-RELATED"/>
    <property type="match status" value="1"/>
</dbReference>
<evidence type="ECO:0000313" key="11">
    <source>
        <dbReference type="EMBL" id="MFC3123707.1"/>
    </source>
</evidence>
<dbReference type="InterPro" id="IPR008979">
    <property type="entry name" value="Galactose-bd-like_sf"/>
</dbReference>
<keyword evidence="5" id="KW-0677">Repeat</keyword>
<evidence type="ECO:0000256" key="8">
    <source>
        <dbReference type="PROSITE-ProRule" id="PRU01240"/>
    </source>
</evidence>
<dbReference type="Gene3D" id="2.150.10.10">
    <property type="entry name" value="Serralysin-like metalloprotease, C-terminal"/>
    <property type="match status" value="1"/>
</dbReference>
<evidence type="ECO:0000256" key="9">
    <source>
        <dbReference type="SAM" id="MobiDB-lite"/>
    </source>
</evidence>
<name>A0ABV7FTM5_9PROT</name>
<organism evidence="11 12">
    <name type="scientific">Teichococcus globiformis</name>
    <dbReference type="NCBI Taxonomy" id="2307229"/>
    <lineage>
        <taxon>Bacteria</taxon>
        <taxon>Pseudomonadati</taxon>
        <taxon>Pseudomonadota</taxon>
        <taxon>Alphaproteobacteria</taxon>
        <taxon>Acetobacterales</taxon>
        <taxon>Roseomonadaceae</taxon>
        <taxon>Roseomonas</taxon>
    </lineage>
</organism>
<gene>
    <name evidence="11" type="ORF">ACFOD4_01430</name>
</gene>
<evidence type="ECO:0000256" key="4">
    <source>
        <dbReference type="ARBA" id="ARBA00022670"/>
    </source>
</evidence>
<dbReference type="Pfam" id="PF00353">
    <property type="entry name" value="HemolysinCabind"/>
    <property type="match status" value="1"/>
</dbReference>
<feature type="active site" description="Charge relay system" evidence="8">
    <location>
        <position position="225"/>
    </location>
</feature>
<keyword evidence="12" id="KW-1185">Reference proteome</keyword>
<feature type="active site" description="Charge relay system" evidence="8">
    <location>
        <position position="70"/>
    </location>
</feature>
<sequence>MAVFNDPDFPNQWPLRTAKLTGLYDEYSGQGVRIGQIDTRRWPEEPELTGQLDLAAGVTASGTSPITDLHGQQVAELLVGRANNGIDGIGAAFGATLVAYTFDMPGNRTVAQETELLALQAQVDVSHNSWGRSGYLFQDNFAQPAYAGAAAAIARAATEGRGGLGTVFVRSAGNAAQQGDDVNTHSYANDRHTITVGAAFENGVVAPMSNPGAALLIVAPGTATSWSAPIATGAVALMLEANPGLGYRDVQTILALSARMTDTNAGWFTNAADDWNGGGLHASRRSGFGMIDAHAAVRLAESWDVTSTAANLLQTSAGNNSGAVLADNARVEQSVTIGSAIAVERAELSIDLRHERIGDLRITLISPSGTESLLLDRPGLGNYDPASGSLVFTLGSTQFLGEAAQGEWRVRVEDLAAGNTGNLAGWSLTVLGAAASNNTRHVFTDEFATLAADPARRVLQDTSGEDTINGAALTGAARIDLSGAEPSRIAGQTLSLGANTVIEHAVGGDGDDWITGNDHSNRLNGGRGHDRLEGGGGNDLLDPGPGRNIVDGGTGHDTVLLSLRAADHVSVRHGDSMTLWSTLGSNTLQQVEQINFADGAVFLGSGGPLFDPVFYAARYPWAMAQGADMLVHFNASGWRQGHDPNALLDVDAYLARHPDVAAAGLNPLVHYAEWGWREGRDPSAGFDIEAYLARNPDVAAAGLDPLVHYLTYGQAEGRGIAPAIGAAAADAFDAGYYLLANSDVARAGLDAREHWNAWGRAEQRDPNGYFDTSFYLARNPDVAAAGLDPLAHYNEWGWREGRAASTDFNTAAYLAANPDVAAAGLNPLQHFLQHGATEGRLNEVFAV</sequence>
<accession>A0ABV7FTM5</accession>
<evidence type="ECO:0000259" key="10">
    <source>
        <dbReference type="PROSITE" id="PS51829"/>
    </source>
</evidence>
<keyword evidence="4 8" id="KW-0645">Protease</keyword>